<sequence length="307" mass="35163">MTAHLPKLIIILGPTATGKTDLTIKLAKYFDGEIISADSRQVYKHMSISTDVPNGRWEKGRYLVRGVPHYLLDCVEPNQEFVLTHFKKMATEAIYDIVKRKKTAFMAGGTGLYISALVDNLDIPKVKPDIKLRAELDKKSVQELAKMLTQADPASARIIDLNNPRRVIRALEVALATGRSFVDQRTKSKPLFEVLQIGLKRDRAEIYQKINQRVDEQIKRGVIEEIRGLLARGYTWDLPALSSLGCRQFKDYLAGQQTMEEAVETLKRDTRRYAKRQISWFKRDKRIKWIEADDLATAKKLCQEFLL</sequence>
<evidence type="ECO:0000256" key="4">
    <source>
        <dbReference type="ARBA" id="ARBA00022679"/>
    </source>
</evidence>
<evidence type="ECO:0000313" key="15">
    <source>
        <dbReference type="Proteomes" id="UP000231183"/>
    </source>
</evidence>
<feature type="site" description="Interaction with substrate tRNA" evidence="10">
    <location>
        <position position="133"/>
    </location>
</feature>
<reference evidence="15" key="1">
    <citation type="submission" date="2017-09" db="EMBL/GenBank/DDBJ databases">
        <title>Depth-based differentiation of microbial function through sediment-hosted aquifers and enrichment of novel symbionts in the deep terrestrial subsurface.</title>
        <authorList>
            <person name="Probst A.J."/>
            <person name="Ladd B."/>
            <person name="Jarett J.K."/>
            <person name="Geller-Mcgrath D.E."/>
            <person name="Sieber C.M.K."/>
            <person name="Emerson J.B."/>
            <person name="Anantharaman K."/>
            <person name="Thomas B.C."/>
            <person name="Malmstrom R."/>
            <person name="Stieglmeier M."/>
            <person name="Klingl A."/>
            <person name="Woyke T."/>
            <person name="Ryan C.M."/>
            <person name="Banfield J.F."/>
        </authorList>
    </citation>
    <scope>NUCLEOTIDE SEQUENCE [LARGE SCALE GENOMIC DNA]</scope>
</reference>
<dbReference type="NCBIfam" id="TIGR00174">
    <property type="entry name" value="miaA"/>
    <property type="match status" value="1"/>
</dbReference>
<evidence type="ECO:0000256" key="9">
    <source>
        <dbReference type="ARBA" id="ARBA00049563"/>
    </source>
</evidence>
<feature type="site" description="Interaction with substrate tRNA" evidence="10">
    <location>
        <position position="110"/>
    </location>
</feature>
<dbReference type="Proteomes" id="UP000231183">
    <property type="component" value="Unassembled WGS sequence"/>
</dbReference>
<feature type="region of interest" description="Interaction with substrate tRNA" evidence="10">
    <location>
        <begin position="38"/>
        <end position="41"/>
    </location>
</feature>
<comment type="function">
    <text evidence="2 10 12">Catalyzes the transfer of a dimethylallyl group onto the adenine at position 37 in tRNAs that read codons beginning with uridine, leading to the formation of N6-(dimethylallyl)adenosine (i(6)A).</text>
</comment>
<dbReference type="Gene3D" id="1.10.20.140">
    <property type="match status" value="1"/>
</dbReference>
<dbReference type="GO" id="GO:0006400">
    <property type="term" value="P:tRNA modification"/>
    <property type="evidence" value="ECO:0007669"/>
    <property type="project" value="TreeGrafter"/>
</dbReference>
<evidence type="ECO:0000256" key="11">
    <source>
        <dbReference type="RuleBase" id="RU003783"/>
    </source>
</evidence>
<dbReference type="SUPFAM" id="SSF52540">
    <property type="entry name" value="P-loop containing nucleoside triphosphate hydrolases"/>
    <property type="match status" value="1"/>
</dbReference>
<evidence type="ECO:0000256" key="3">
    <source>
        <dbReference type="ARBA" id="ARBA00005842"/>
    </source>
</evidence>
<accession>A0A2M6W3F8</accession>
<dbReference type="EMBL" id="PFBX01000037">
    <property type="protein sequence ID" value="PIT87328.1"/>
    <property type="molecule type" value="Genomic_DNA"/>
</dbReference>
<evidence type="ECO:0000256" key="1">
    <source>
        <dbReference type="ARBA" id="ARBA00001946"/>
    </source>
</evidence>
<proteinExistence type="inferred from homology"/>
<dbReference type="InterPro" id="IPR027417">
    <property type="entry name" value="P-loop_NTPase"/>
</dbReference>
<comment type="cofactor">
    <cofactor evidence="1 10">
        <name>Mg(2+)</name>
        <dbReference type="ChEBI" id="CHEBI:18420"/>
    </cofactor>
</comment>
<evidence type="ECO:0000256" key="13">
    <source>
        <dbReference type="RuleBase" id="RU003785"/>
    </source>
</evidence>
<comment type="caution">
    <text evidence="10">Lacks conserved residue(s) required for the propagation of feature annotation.</text>
</comment>
<dbReference type="HAMAP" id="MF_00185">
    <property type="entry name" value="IPP_trans"/>
    <property type="match status" value="1"/>
</dbReference>
<name>A0A2M6W3F8_9BACT</name>
<dbReference type="GO" id="GO:0052381">
    <property type="term" value="F:tRNA dimethylallyltransferase activity"/>
    <property type="evidence" value="ECO:0007669"/>
    <property type="project" value="UniProtKB-UniRule"/>
</dbReference>
<dbReference type="Pfam" id="PF01715">
    <property type="entry name" value="IPPT"/>
    <property type="match status" value="1"/>
</dbReference>
<evidence type="ECO:0000313" key="14">
    <source>
        <dbReference type="EMBL" id="PIT87328.1"/>
    </source>
</evidence>
<dbReference type="Gene3D" id="3.40.50.300">
    <property type="entry name" value="P-loop containing nucleotide triphosphate hydrolases"/>
    <property type="match status" value="1"/>
</dbReference>
<gene>
    <name evidence="10" type="primary">miaA</name>
    <name evidence="14" type="ORF">COU31_03545</name>
</gene>
<evidence type="ECO:0000256" key="8">
    <source>
        <dbReference type="ARBA" id="ARBA00022842"/>
    </source>
</evidence>
<evidence type="ECO:0000256" key="12">
    <source>
        <dbReference type="RuleBase" id="RU003784"/>
    </source>
</evidence>
<comment type="subunit">
    <text evidence="10">Monomer.</text>
</comment>
<comment type="caution">
    <text evidence="14">The sequence shown here is derived from an EMBL/GenBank/DDBJ whole genome shotgun (WGS) entry which is preliminary data.</text>
</comment>
<dbReference type="GO" id="GO:0005524">
    <property type="term" value="F:ATP binding"/>
    <property type="evidence" value="ECO:0007669"/>
    <property type="project" value="UniProtKB-UniRule"/>
</dbReference>
<feature type="binding site" evidence="10">
    <location>
        <begin position="15"/>
        <end position="20"/>
    </location>
    <ligand>
        <name>substrate</name>
    </ligand>
</feature>
<dbReference type="InterPro" id="IPR018022">
    <property type="entry name" value="IPT"/>
</dbReference>
<comment type="catalytic activity">
    <reaction evidence="9 10 11">
        <text>adenosine(37) in tRNA + dimethylallyl diphosphate = N(6)-dimethylallyladenosine(37) in tRNA + diphosphate</text>
        <dbReference type="Rhea" id="RHEA:26482"/>
        <dbReference type="Rhea" id="RHEA-COMP:10162"/>
        <dbReference type="Rhea" id="RHEA-COMP:10375"/>
        <dbReference type="ChEBI" id="CHEBI:33019"/>
        <dbReference type="ChEBI" id="CHEBI:57623"/>
        <dbReference type="ChEBI" id="CHEBI:74411"/>
        <dbReference type="ChEBI" id="CHEBI:74415"/>
        <dbReference type="EC" id="2.5.1.75"/>
    </reaction>
</comment>
<feature type="binding site" evidence="10">
    <location>
        <begin position="13"/>
        <end position="20"/>
    </location>
    <ligand>
        <name>ATP</name>
        <dbReference type="ChEBI" id="CHEBI:30616"/>
    </ligand>
</feature>
<keyword evidence="4 10" id="KW-0808">Transferase</keyword>
<dbReference type="PANTHER" id="PTHR11088">
    <property type="entry name" value="TRNA DIMETHYLALLYLTRANSFERASE"/>
    <property type="match status" value="1"/>
</dbReference>
<evidence type="ECO:0000256" key="10">
    <source>
        <dbReference type="HAMAP-Rule" id="MF_00185"/>
    </source>
</evidence>
<evidence type="ECO:0000256" key="6">
    <source>
        <dbReference type="ARBA" id="ARBA00022741"/>
    </source>
</evidence>
<evidence type="ECO:0000256" key="5">
    <source>
        <dbReference type="ARBA" id="ARBA00022694"/>
    </source>
</evidence>
<comment type="similarity">
    <text evidence="3 10 13">Belongs to the IPP transferase family.</text>
</comment>
<dbReference type="InterPro" id="IPR039657">
    <property type="entry name" value="Dimethylallyltransferase"/>
</dbReference>
<keyword evidence="6 10" id="KW-0547">Nucleotide-binding</keyword>
<keyword evidence="7 10" id="KW-0067">ATP-binding</keyword>
<dbReference type="PANTHER" id="PTHR11088:SF60">
    <property type="entry name" value="TRNA DIMETHYLALLYLTRANSFERASE"/>
    <property type="match status" value="1"/>
</dbReference>
<dbReference type="EC" id="2.5.1.75" evidence="10"/>
<evidence type="ECO:0000256" key="2">
    <source>
        <dbReference type="ARBA" id="ARBA00003213"/>
    </source>
</evidence>
<evidence type="ECO:0000256" key="7">
    <source>
        <dbReference type="ARBA" id="ARBA00022840"/>
    </source>
</evidence>
<organism evidence="14 15">
    <name type="scientific">Candidatus Magasanikbacteria bacterium CG10_big_fil_rev_8_21_14_0_10_40_10</name>
    <dbReference type="NCBI Taxonomy" id="1974648"/>
    <lineage>
        <taxon>Bacteria</taxon>
        <taxon>Candidatus Magasanikiibacteriota</taxon>
    </lineage>
</organism>
<protein>
    <recommendedName>
        <fullName evidence="10">tRNA dimethylallyltransferase</fullName>
        <ecNumber evidence="10">2.5.1.75</ecNumber>
    </recommendedName>
    <alternativeName>
        <fullName evidence="10">Dimethylallyl diphosphate:tRNA dimethylallyltransferase</fullName>
        <shortName evidence="10">DMAPP:tRNA dimethylallyltransferase</shortName>
        <shortName evidence="10">DMATase</shortName>
    </alternativeName>
    <alternativeName>
        <fullName evidence="10">Isopentenyl-diphosphate:tRNA isopentenyltransferase</fullName>
        <shortName evidence="10">IPP transferase</shortName>
        <shortName evidence="10">IPPT</shortName>
        <shortName evidence="10">IPTase</shortName>
    </alternativeName>
</protein>
<keyword evidence="5 10" id="KW-0819">tRNA processing</keyword>
<keyword evidence="8 10" id="KW-0460">Magnesium</keyword>
<dbReference type="AlphaFoldDB" id="A0A2M6W3F8"/>